<protein>
    <submittedName>
        <fullName evidence="3">Uncharacterized protein</fullName>
    </submittedName>
</protein>
<dbReference type="WBParaSite" id="Minc3s00395g11566">
    <property type="protein sequence ID" value="Minc3s00395g11566"/>
    <property type="gene ID" value="Minc3s00395g11566"/>
</dbReference>
<proteinExistence type="predicted"/>
<evidence type="ECO:0000256" key="1">
    <source>
        <dbReference type="SAM" id="MobiDB-lite"/>
    </source>
</evidence>
<evidence type="ECO:0000313" key="2">
    <source>
        <dbReference type="Proteomes" id="UP000887563"/>
    </source>
</evidence>
<name>A0A914LC14_MELIC</name>
<dbReference type="Proteomes" id="UP000887563">
    <property type="component" value="Unplaced"/>
</dbReference>
<organism evidence="2 3">
    <name type="scientific">Meloidogyne incognita</name>
    <name type="common">Southern root-knot nematode worm</name>
    <name type="synonym">Oxyuris incognita</name>
    <dbReference type="NCBI Taxonomy" id="6306"/>
    <lineage>
        <taxon>Eukaryota</taxon>
        <taxon>Metazoa</taxon>
        <taxon>Ecdysozoa</taxon>
        <taxon>Nematoda</taxon>
        <taxon>Chromadorea</taxon>
        <taxon>Rhabditida</taxon>
        <taxon>Tylenchina</taxon>
        <taxon>Tylenchomorpha</taxon>
        <taxon>Tylenchoidea</taxon>
        <taxon>Meloidogynidae</taxon>
        <taxon>Meloidogyninae</taxon>
        <taxon>Meloidogyne</taxon>
        <taxon>Meloidogyne incognita group</taxon>
    </lineage>
</organism>
<reference evidence="3" key="1">
    <citation type="submission" date="2022-11" db="UniProtKB">
        <authorList>
            <consortium name="WormBaseParasite"/>
        </authorList>
    </citation>
    <scope>IDENTIFICATION</scope>
</reference>
<dbReference type="AlphaFoldDB" id="A0A914LC14"/>
<accession>A0A914LC14</accession>
<feature type="region of interest" description="Disordered" evidence="1">
    <location>
        <begin position="59"/>
        <end position="80"/>
    </location>
</feature>
<evidence type="ECO:0000313" key="3">
    <source>
        <dbReference type="WBParaSite" id="Minc3s00395g11566"/>
    </source>
</evidence>
<feature type="compositionally biased region" description="Polar residues" evidence="1">
    <location>
        <begin position="59"/>
        <end position="72"/>
    </location>
</feature>
<sequence length="177" mass="19754">MRMAAFDSSNDVKAILRHKEDNIPMADEIRMSDITFSDPSSYDGGLTNLSHKKDDYLSPQQAIQSSSSTPGKSGNKIGHRRIDKQGEVSYKRVPTNALMGAIQLGIANSVGSLAGKPRRDILVQDFEVIESVTFPTFVFLIFDCLGWGTEPILFYIKFSVFSDVYFYLFLNLHNFGA</sequence>
<keyword evidence="2" id="KW-1185">Reference proteome</keyword>